<reference evidence="1 2" key="1">
    <citation type="submission" date="2012-10" db="EMBL/GenBank/DDBJ databases">
        <authorList>
            <person name="Zafar N."/>
            <person name="Inman J."/>
            <person name="Hall N."/>
            <person name="Lorenzi H."/>
            <person name="Caler E."/>
        </authorList>
    </citation>
    <scope>NUCLEOTIDE SEQUENCE [LARGE SCALE GENOMIC DNA]</scope>
    <source>
        <strain evidence="1 2">IP1</strain>
    </source>
</reference>
<accession>A0A0A1U9H6</accession>
<gene>
    <name evidence="1" type="ORF">EIN_194120</name>
</gene>
<dbReference type="KEGG" id="eiv:EIN_194120"/>
<evidence type="ECO:0000313" key="1">
    <source>
        <dbReference type="EMBL" id="ELP88693.1"/>
    </source>
</evidence>
<dbReference type="Proteomes" id="UP000014680">
    <property type="component" value="Unassembled WGS sequence"/>
</dbReference>
<protein>
    <submittedName>
        <fullName evidence="1">Uncharacterized protein</fullName>
    </submittedName>
</protein>
<dbReference type="EMBL" id="KB206707">
    <property type="protein sequence ID" value="ELP88693.1"/>
    <property type="molecule type" value="Genomic_DNA"/>
</dbReference>
<keyword evidence="2" id="KW-1185">Reference proteome</keyword>
<dbReference type="RefSeq" id="XP_004255464.1">
    <property type="nucleotide sequence ID" value="XM_004255416.1"/>
</dbReference>
<dbReference type="VEuPathDB" id="AmoebaDB:EIN_194120"/>
<dbReference type="GeneID" id="14887674"/>
<sequence>MFIELFGYEQNLLEYNEESCLGEITPIKEVCSNASQTKTIELCSGINGATVVPILKGIQCNGDLKIKTFQNQKKNGICDMLYSINETKAQISALIWKKKEEKGVESEKKKYVFGTVFIMLEKQCKY</sequence>
<dbReference type="AlphaFoldDB" id="A0A0A1U9H6"/>
<name>A0A0A1U9H6_ENTIV</name>
<proteinExistence type="predicted"/>
<organism evidence="1 2">
    <name type="scientific">Entamoeba invadens IP1</name>
    <dbReference type="NCBI Taxonomy" id="370355"/>
    <lineage>
        <taxon>Eukaryota</taxon>
        <taxon>Amoebozoa</taxon>
        <taxon>Evosea</taxon>
        <taxon>Archamoebae</taxon>
        <taxon>Mastigamoebida</taxon>
        <taxon>Entamoebidae</taxon>
        <taxon>Entamoeba</taxon>
    </lineage>
</organism>
<evidence type="ECO:0000313" key="2">
    <source>
        <dbReference type="Proteomes" id="UP000014680"/>
    </source>
</evidence>